<proteinExistence type="predicted"/>
<reference evidence="4 5" key="1">
    <citation type="submission" date="2024-08" db="EMBL/GenBank/DDBJ databases">
        <title>Insights into the chromosomal genome structure of Flemingia macrophylla.</title>
        <authorList>
            <person name="Ding Y."/>
            <person name="Zhao Y."/>
            <person name="Bi W."/>
            <person name="Wu M."/>
            <person name="Zhao G."/>
            <person name="Gong Y."/>
            <person name="Li W."/>
            <person name="Zhang P."/>
        </authorList>
    </citation>
    <scope>NUCLEOTIDE SEQUENCE [LARGE SCALE GENOMIC DNA]</scope>
    <source>
        <strain evidence="4">DYQJB</strain>
        <tissue evidence="4">Leaf</tissue>
    </source>
</reference>
<gene>
    <name evidence="4" type="ORF">Fmac_023420</name>
</gene>
<dbReference type="PANTHER" id="PTHR15921:SF12">
    <property type="entry name" value="POLYADENYLATION AND CLEAVAGE FACTOR HOMOLOG 4"/>
    <property type="match status" value="1"/>
</dbReference>
<dbReference type="Gene3D" id="1.25.40.90">
    <property type="match status" value="1"/>
</dbReference>
<feature type="region of interest" description="Disordered" evidence="2">
    <location>
        <begin position="1034"/>
        <end position="1058"/>
    </location>
</feature>
<dbReference type="SMART" id="SM00582">
    <property type="entry name" value="RPR"/>
    <property type="match status" value="1"/>
</dbReference>
<dbReference type="GO" id="GO:0006397">
    <property type="term" value="P:mRNA processing"/>
    <property type="evidence" value="ECO:0007669"/>
    <property type="project" value="UniProtKB-KW"/>
</dbReference>
<dbReference type="Pfam" id="PF04818">
    <property type="entry name" value="CID"/>
    <property type="match status" value="1"/>
</dbReference>
<sequence length="1058" mass="116538">MFSQNLILPPENPRPVAFASKPMNNEIAIAAQKPPPSILVGRFKALLKQRDDEHRLSAGVPAPPPTTDEIVQIYELLLSELICNLKPIITDLTIIAEQQREHAKGIADAICARILEVPADQKLPSLYLLDSIVKNFGQEYIRYFSLRLPEVFCEAYRQVQPSLHPAMRHLFGTWSKVFPPTVLRKIEAELQFSQPVNTQSSTLNSVRASESPRPSHGIHVNPKYLRQLERSTVDSIGGEKLDSSGNASNTNFGFVASKTHQLLSSSSRLGISSSPSRIGLDRPLSASMDEYAVENSSGRLIERESPHPAGDYGVAKALGRDVELSEWQRKQYSGDGRNRFPTSITYSLSNGHQRQSPRALIDAYGSDKSQETSSSKPLLVERLDRNGIDNKVSSTSWQNTEEEEFDWENMSPTLMDHNRNNSLLSSTIGFSRERPVSVANATLSEQDTRKSWSGSQLPPVDDSSATAEDAFPSSAPDAFVSPFFELFKVRLPVAYVHFWLESSGGSHCFQPSSGGSHCFQPSSGGTLPLWQRPIDGVIHLAPGNTAKLCLYICINLFLLRRLPPGHVPGFQNQINQNLGSSQPHDAWKISHHPTNSSQHLFGNRGQARSLTIPPTDTNPYRIRPAASRMVSGLVSNVETHPSVLPVSFDIRPSVTLNVTRPPTLNPIAPLQKRVRSQFEAIHTSNAIMNHVVNKSSFMPEHSFDSVESKDASISKIHQLPNQLPGILSSNQQNHGQAPQLQFFAGIHQPHNLSQDPSTSQFIHGSSLQGHGASISSAMPNPLPVIQFPLPVQSIANNPLHLQGGAYPPLPPGRPPAPSQMIPYANASPFMASQQPTVGYTNLISSLMSQGVISLASQLPAQDSVGTEFNPDILKVRHESAVNALYGDLPRQCTTCGLRFRCQEEHSSHMDWHVTKNRMSKSRKQKPSRKWFVSDMMWLSGAEALGAESVAGFLPTETIEESKNDEELAVPAEDDQNTCALCGEPFVEFYSDEMEEWMFRGAVYLYAPTGATAGMDRSQLGPIIHAKCRSESNMAASEDLGLDEQGADEEGIQRKRMRS</sequence>
<feature type="region of interest" description="Disordered" evidence="2">
    <location>
        <begin position="333"/>
        <end position="358"/>
    </location>
</feature>
<accession>A0ABD1LLH6</accession>
<keyword evidence="1" id="KW-0507">mRNA processing</keyword>
<feature type="compositionally biased region" description="Polar residues" evidence="2">
    <location>
        <begin position="443"/>
        <end position="456"/>
    </location>
</feature>
<name>A0ABD1LLH6_9FABA</name>
<evidence type="ECO:0000313" key="5">
    <source>
        <dbReference type="Proteomes" id="UP001603857"/>
    </source>
</evidence>
<dbReference type="InterPro" id="IPR013087">
    <property type="entry name" value="Znf_C2H2_type"/>
</dbReference>
<feature type="compositionally biased region" description="Acidic residues" evidence="2">
    <location>
        <begin position="1039"/>
        <end position="1049"/>
    </location>
</feature>
<dbReference type="InterPro" id="IPR057242">
    <property type="entry name" value="PCFS4-like"/>
</dbReference>
<comment type="caution">
    <text evidence="4">The sequence shown here is derived from an EMBL/GenBank/DDBJ whole genome shotgun (WGS) entry which is preliminary data.</text>
</comment>
<dbReference type="CDD" id="cd16982">
    <property type="entry name" value="CID_Pcf11"/>
    <property type="match status" value="1"/>
</dbReference>
<dbReference type="EMBL" id="JBGMDY010000008">
    <property type="protein sequence ID" value="KAL2324362.1"/>
    <property type="molecule type" value="Genomic_DNA"/>
</dbReference>
<feature type="region of interest" description="Disordered" evidence="2">
    <location>
        <begin position="363"/>
        <end position="382"/>
    </location>
</feature>
<evidence type="ECO:0000256" key="1">
    <source>
        <dbReference type="ARBA" id="ARBA00022664"/>
    </source>
</evidence>
<evidence type="ECO:0000256" key="2">
    <source>
        <dbReference type="SAM" id="MobiDB-lite"/>
    </source>
</evidence>
<dbReference type="FunFam" id="1.25.40.90:FF:000023">
    <property type="entry name" value="polyadenylation and cleavage factor homolog 4"/>
    <property type="match status" value="1"/>
</dbReference>
<feature type="compositionally biased region" description="Polar residues" evidence="2">
    <location>
        <begin position="340"/>
        <end position="356"/>
    </location>
</feature>
<dbReference type="InterPro" id="IPR045154">
    <property type="entry name" value="PCF11-like"/>
</dbReference>
<dbReference type="GO" id="GO:0005634">
    <property type="term" value="C:nucleus"/>
    <property type="evidence" value="ECO:0007669"/>
    <property type="project" value="UniProtKB-ARBA"/>
</dbReference>
<organism evidence="4 5">
    <name type="scientific">Flemingia macrophylla</name>
    <dbReference type="NCBI Taxonomy" id="520843"/>
    <lineage>
        <taxon>Eukaryota</taxon>
        <taxon>Viridiplantae</taxon>
        <taxon>Streptophyta</taxon>
        <taxon>Embryophyta</taxon>
        <taxon>Tracheophyta</taxon>
        <taxon>Spermatophyta</taxon>
        <taxon>Magnoliopsida</taxon>
        <taxon>eudicotyledons</taxon>
        <taxon>Gunneridae</taxon>
        <taxon>Pentapetalae</taxon>
        <taxon>rosids</taxon>
        <taxon>fabids</taxon>
        <taxon>Fabales</taxon>
        <taxon>Fabaceae</taxon>
        <taxon>Papilionoideae</taxon>
        <taxon>50 kb inversion clade</taxon>
        <taxon>NPAAA clade</taxon>
        <taxon>indigoferoid/millettioid clade</taxon>
        <taxon>Phaseoleae</taxon>
        <taxon>Flemingia</taxon>
    </lineage>
</organism>
<evidence type="ECO:0000313" key="4">
    <source>
        <dbReference type="EMBL" id="KAL2324362.1"/>
    </source>
</evidence>
<keyword evidence="5" id="KW-1185">Reference proteome</keyword>
<dbReference type="AlphaFoldDB" id="A0ABD1LLH6"/>
<dbReference type="PANTHER" id="PTHR15921">
    <property type="entry name" value="PRE-MRNA CLEAVAGE COMPLEX II"/>
    <property type="match status" value="1"/>
</dbReference>
<dbReference type="InterPro" id="IPR047415">
    <property type="entry name" value="Pcf11_CID"/>
</dbReference>
<feature type="region of interest" description="Disordered" evidence="2">
    <location>
        <begin position="443"/>
        <end position="471"/>
    </location>
</feature>
<dbReference type="InterPro" id="IPR006569">
    <property type="entry name" value="CID_dom"/>
</dbReference>
<dbReference type="InterPro" id="IPR008942">
    <property type="entry name" value="ENTH_VHS"/>
</dbReference>
<dbReference type="PROSITE" id="PS51391">
    <property type="entry name" value="CID"/>
    <property type="match status" value="1"/>
</dbReference>
<dbReference type="SUPFAM" id="SSF48464">
    <property type="entry name" value="ENTH/VHS domain"/>
    <property type="match status" value="1"/>
</dbReference>
<feature type="domain" description="CID" evidence="3">
    <location>
        <begin position="66"/>
        <end position="194"/>
    </location>
</feature>
<dbReference type="Proteomes" id="UP001603857">
    <property type="component" value="Unassembled WGS sequence"/>
</dbReference>
<protein>
    <recommendedName>
        <fullName evidence="3">CID domain-containing protein</fullName>
    </recommendedName>
</protein>
<evidence type="ECO:0000259" key="3">
    <source>
        <dbReference type="PROSITE" id="PS51391"/>
    </source>
</evidence>
<dbReference type="Pfam" id="PF23228">
    <property type="entry name" value="zf_PCFS4"/>
    <property type="match status" value="1"/>
</dbReference>
<dbReference type="PROSITE" id="PS00028">
    <property type="entry name" value="ZINC_FINGER_C2H2_1"/>
    <property type="match status" value="1"/>
</dbReference>